<dbReference type="SUPFAM" id="SSF55856">
    <property type="entry name" value="Cytochrome b5-like heme/steroid binding domain"/>
    <property type="match status" value="1"/>
</dbReference>
<dbReference type="EMBL" id="DAKRPA010000196">
    <property type="protein sequence ID" value="DAZ95641.1"/>
    <property type="molecule type" value="Genomic_DNA"/>
</dbReference>
<sequence>MPWFANNNPAGDIRAPALSAALRQQKAKADAVEKRVWSHELRTVLLEDVTGSPNAGSDGTHRCHGLVHPDQFPAAVNGDSTGVEFVYPRQHAQFVVAVRADPRVAVGCIALSNVQLINLELCVGQTEQWSLFQEPVPMINAIAIEMRPLHPERLEDKVTVNATEFATALGKYTWQRILTENERLVMRYKDGIDYFVRVLEIDAADDSETEFTMPDSFRGAVDEDTQVFVSLDGLPSTTFELLNAKPLQTSLASLRSDVVTVITSDEEEFPVKKKLLFPCIKLTSAVLSGKGVHNGSSSTITVNVDCCTFDRVLLYLEHEARNDGTEFKFDPNHTEDLLAAATTVGCMGLEDVCKKRLGEFDSRVRKEGIRWEEVVRRNNSGEIWLVMSGMVFDVTRWLPEHPGGSVIIPREALNVDCTVMFEIYHSSRQSFRYLKQFYIGDIDEGDLTQIPPSAETPSAAFVEELNEVSLLFCGPVRIRWNSSLLYHFQSTRHGA</sequence>
<feature type="domain" description="Cytochrome b5 heme-binding" evidence="5">
    <location>
        <begin position="366"/>
        <end position="443"/>
    </location>
</feature>
<comment type="caution">
    <text evidence="6">The sequence shown here is derived from an EMBL/GenBank/DDBJ whole genome shotgun (WGS) entry which is preliminary data.</text>
</comment>
<dbReference type="PANTHER" id="PTHR19359">
    <property type="entry name" value="CYTOCHROME B5"/>
    <property type="match status" value="1"/>
</dbReference>
<evidence type="ECO:0000259" key="5">
    <source>
        <dbReference type="PROSITE" id="PS50255"/>
    </source>
</evidence>
<dbReference type="PANTHER" id="PTHR19359:SF95">
    <property type="entry name" value="CYTOCHROME B5 TYPE B"/>
    <property type="match status" value="1"/>
</dbReference>
<evidence type="ECO:0000313" key="6">
    <source>
        <dbReference type="EMBL" id="DAZ95641.1"/>
    </source>
</evidence>
<keyword evidence="3" id="KW-0408">Iron</keyword>
<dbReference type="InterPro" id="IPR050668">
    <property type="entry name" value="Cytochrome_b5"/>
</dbReference>
<proteinExistence type="inferred from homology"/>
<dbReference type="AlphaFoldDB" id="A0AAV2YNA8"/>
<organism evidence="6 7">
    <name type="scientific">Lagenidium giganteum</name>
    <dbReference type="NCBI Taxonomy" id="4803"/>
    <lineage>
        <taxon>Eukaryota</taxon>
        <taxon>Sar</taxon>
        <taxon>Stramenopiles</taxon>
        <taxon>Oomycota</taxon>
        <taxon>Peronosporomycetes</taxon>
        <taxon>Pythiales</taxon>
        <taxon>Pythiaceae</taxon>
    </lineage>
</organism>
<evidence type="ECO:0000313" key="7">
    <source>
        <dbReference type="Proteomes" id="UP001146120"/>
    </source>
</evidence>
<dbReference type="InterPro" id="IPR001199">
    <property type="entry name" value="Cyt_B5-like_heme/steroid-bd"/>
</dbReference>
<keyword evidence="1" id="KW-0349">Heme</keyword>
<dbReference type="GO" id="GO:0016020">
    <property type="term" value="C:membrane"/>
    <property type="evidence" value="ECO:0007669"/>
    <property type="project" value="TreeGrafter"/>
</dbReference>
<dbReference type="Gene3D" id="3.10.120.10">
    <property type="entry name" value="Cytochrome b5-like heme/steroid binding domain"/>
    <property type="match status" value="1"/>
</dbReference>
<dbReference type="SMART" id="SM01117">
    <property type="entry name" value="Cyt-b5"/>
    <property type="match status" value="1"/>
</dbReference>
<reference evidence="6" key="2">
    <citation type="journal article" date="2023" name="Microbiol Resour">
        <title>Decontamination and Annotation of the Draft Genome Sequence of the Oomycete Lagenidium giganteum ARSEF 373.</title>
        <authorList>
            <person name="Morgan W.R."/>
            <person name="Tartar A."/>
        </authorList>
    </citation>
    <scope>NUCLEOTIDE SEQUENCE</scope>
    <source>
        <strain evidence="6">ARSEF 373</strain>
    </source>
</reference>
<dbReference type="InterPro" id="IPR011333">
    <property type="entry name" value="SKP1/BTB/POZ_sf"/>
</dbReference>
<reference evidence="6" key="1">
    <citation type="submission" date="2022-11" db="EMBL/GenBank/DDBJ databases">
        <authorList>
            <person name="Morgan W.R."/>
            <person name="Tartar A."/>
        </authorList>
    </citation>
    <scope>NUCLEOTIDE SEQUENCE</scope>
    <source>
        <strain evidence="6">ARSEF 373</strain>
    </source>
</reference>
<gene>
    <name evidence="6" type="ORF">N0F65_002270</name>
</gene>
<name>A0AAV2YNA8_9STRA</name>
<dbReference type="Proteomes" id="UP001146120">
    <property type="component" value="Unassembled WGS sequence"/>
</dbReference>
<dbReference type="GO" id="GO:0046872">
    <property type="term" value="F:metal ion binding"/>
    <property type="evidence" value="ECO:0007669"/>
    <property type="project" value="UniProtKB-KW"/>
</dbReference>
<accession>A0AAV2YNA8</accession>
<evidence type="ECO:0000256" key="2">
    <source>
        <dbReference type="ARBA" id="ARBA00022723"/>
    </source>
</evidence>
<protein>
    <recommendedName>
        <fullName evidence="5">Cytochrome b5 heme-binding domain-containing protein</fullName>
    </recommendedName>
</protein>
<evidence type="ECO:0000256" key="3">
    <source>
        <dbReference type="ARBA" id="ARBA00023004"/>
    </source>
</evidence>
<keyword evidence="2" id="KW-0479">Metal-binding</keyword>
<dbReference type="Pfam" id="PF00173">
    <property type="entry name" value="Cyt-b5"/>
    <property type="match status" value="1"/>
</dbReference>
<dbReference type="InterPro" id="IPR036400">
    <property type="entry name" value="Cyt_B5-like_heme/steroid_sf"/>
</dbReference>
<evidence type="ECO:0000256" key="4">
    <source>
        <dbReference type="ARBA" id="ARBA00038168"/>
    </source>
</evidence>
<evidence type="ECO:0000256" key="1">
    <source>
        <dbReference type="ARBA" id="ARBA00022617"/>
    </source>
</evidence>
<keyword evidence="7" id="KW-1185">Reference proteome</keyword>
<dbReference type="PROSITE" id="PS50255">
    <property type="entry name" value="CYTOCHROME_B5_2"/>
    <property type="match status" value="1"/>
</dbReference>
<dbReference type="GO" id="GO:0020037">
    <property type="term" value="F:heme binding"/>
    <property type="evidence" value="ECO:0007669"/>
    <property type="project" value="TreeGrafter"/>
</dbReference>
<dbReference type="Gene3D" id="3.30.710.10">
    <property type="entry name" value="Potassium Channel Kv1.1, Chain A"/>
    <property type="match status" value="1"/>
</dbReference>
<comment type="similarity">
    <text evidence="4">Belongs to the cytochrome b5 family.</text>
</comment>